<dbReference type="EC" id="2.1.1.177" evidence="6"/>
<name>A0A9D1H2B3_9FIRM</name>
<dbReference type="PIRSF" id="PIRSF004505">
    <property type="entry name" value="MT_bac"/>
    <property type="match status" value="1"/>
</dbReference>
<keyword evidence="6" id="KW-0963">Cytoplasm</keyword>
<dbReference type="GO" id="GO:0005737">
    <property type="term" value="C:cytoplasm"/>
    <property type="evidence" value="ECO:0007669"/>
    <property type="project" value="UniProtKB-SubCell"/>
</dbReference>
<comment type="similarity">
    <text evidence="5 6">Belongs to the RNA methyltransferase RlmH family.</text>
</comment>
<comment type="function">
    <text evidence="6">Specifically methylates the pseudouridine at position 1915 (m3Psi1915) in 23S rRNA.</text>
</comment>
<evidence type="ECO:0000313" key="8">
    <source>
        <dbReference type="Proteomes" id="UP000824165"/>
    </source>
</evidence>
<accession>A0A9D1H2B3</accession>
<comment type="caution">
    <text evidence="6">Lacks conserved residue(s) required for the propagation of feature annotation.</text>
</comment>
<comment type="subunit">
    <text evidence="6">Homodimer.</text>
</comment>
<reference evidence="7" key="1">
    <citation type="submission" date="2020-10" db="EMBL/GenBank/DDBJ databases">
        <authorList>
            <person name="Gilroy R."/>
        </authorList>
    </citation>
    <scope>NUCLEOTIDE SEQUENCE</scope>
    <source>
        <strain evidence="7">CHK181-108</strain>
    </source>
</reference>
<comment type="caution">
    <text evidence="7">The sequence shown here is derived from an EMBL/GenBank/DDBJ whole genome shotgun (WGS) entry which is preliminary data.</text>
</comment>
<evidence type="ECO:0000256" key="4">
    <source>
        <dbReference type="ARBA" id="ARBA00022691"/>
    </source>
</evidence>
<organism evidence="7 8">
    <name type="scientific">Candidatus Ornithomonoglobus intestinigallinarum</name>
    <dbReference type="NCBI Taxonomy" id="2840894"/>
    <lineage>
        <taxon>Bacteria</taxon>
        <taxon>Bacillati</taxon>
        <taxon>Bacillota</taxon>
        <taxon>Clostridia</taxon>
        <taxon>Candidatus Ornithomonoglobus</taxon>
    </lineage>
</organism>
<proteinExistence type="inferred from homology"/>
<keyword evidence="2 6" id="KW-0489">Methyltransferase</keyword>
<dbReference type="HAMAP" id="MF_00658">
    <property type="entry name" value="23SrRNA_methyltr_H"/>
    <property type="match status" value="1"/>
</dbReference>
<dbReference type="CDD" id="cd18081">
    <property type="entry name" value="RlmH-like"/>
    <property type="match status" value="1"/>
</dbReference>
<dbReference type="InterPro" id="IPR029026">
    <property type="entry name" value="tRNA_m1G_MTases_N"/>
</dbReference>
<dbReference type="InterPro" id="IPR029028">
    <property type="entry name" value="Alpha/beta_knot_MTases"/>
</dbReference>
<evidence type="ECO:0000256" key="5">
    <source>
        <dbReference type="ARBA" id="ARBA00038303"/>
    </source>
</evidence>
<comment type="subcellular location">
    <subcellularLocation>
        <location evidence="6">Cytoplasm</location>
    </subcellularLocation>
</comment>
<comment type="catalytic activity">
    <reaction evidence="6">
        <text>pseudouridine(1915) in 23S rRNA + S-adenosyl-L-methionine = N(3)-methylpseudouridine(1915) in 23S rRNA + S-adenosyl-L-homocysteine + H(+)</text>
        <dbReference type="Rhea" id="RHEA:42752"/>
        <dbReference type="Rhea" id="RHEA-COMP:10221"/>
        <dbReference type="Rhea" id="RHEA-COMP:10222"/>
        <dbReference type="ChEBI" id="CHEBI:15378"/>
        <dbReference type="ChEBI" id="CHEBI:57856"/>
        <dbReference type="ChEBI" id="CHEBI:59789"/>
        <dbReference type="ChEBI" id="CHEBI:65314"/>
        <dbReference type="ChEBI" id="CHEBI:74486"/>
        <dbReference type="EC" id="2.1.1.177"/>
    </reaction>
</comment>
<dbReference type="PANTHER" id="PTHR33603">
    <property type="entry name" value="METHYLTRANSFERASE"/>
    <property type="match status" value="1"/>
</dbReference>
<sequence>MNISIICAGKIKEKYFSAAADEYKKRISRFAKLEIIELPDEKIPDNASAREEELIKEKEGRAMLGKIKPGTFVAAMCIEGREISSTELAAEIAAVSMRTSRIAFIIGGSLGLSDEVKRRADARLSFGPITLPHQLMRVVMLEQLYRAFKINNNESYHK</sequence>
<dbReference type="Gene3D" id="3.40.1280.10">
    <property type="match status" value="1"/>
</dbReference>
<dbReference type="Proteomes" id="UP000824165">
    <property type="component" value="Unassembled WGS sequence"/>
</dbReference>
<evidence type="ECO:0000313" key="7">
    <source>
        <dbReference type="EMBL" id="HIT84776.1"/>
    </source>
</evidence>
<dbReference type="EMBL" id="DVLU01000023">
    <property type="protein sequence ID" value="HIT84776.1"/>
    <property type="molecule type" value="Genomic_DNA"/>
</dbReference>
<feature type="binding site" evidence="6">
    <location>
        <position position="107"/>
    </location>
    <ligand>
        <name>S-adenosyl-L-methionine</name>
        <dbReference type="ChEBI" id="CHEBI:59789"/>
    </ligand>
</feature>
<dbReference type="SUPFAM" id="SSF75217">
    <property type="entry name" value="alpha/beta knot"/>
    <property type="match status" value="1"/>
</dbReference>
<evidence type="ECO:0000256" key="1">
    <source>
        <dbReference type="ARBA" id="ARBA00022552"/>
    </source>
</evidence>
<dbReference type="InterPro" id="IPR003742">
    <property type="entry name" value="RlmH-like"/>
</dbReference>
<dbReference type="GO" id="GO:0070038">
    <property type="term" value="F:rRNA (pseudouridine-N3-)-methyltransferase activity"/>
    <property type="evidence" value="ECO:0007669"/>
    <property type="project" value="UniProtKB-UniRule"/>
</dbReference>
<keyword evidence="4 6" id="KW-0949">S-adenosyl-L-methionine</keyword>
<protein>
    <recommendedName>
        <fullName evidence="6">Ribosomal RNA large subunit methyltransferase H</fullName>
        <ecNumber evidence="6">2.1.1.177</ecNumber>
    </recommendedName>
    <alternativeName>
        <fullName evidence="6">23S rRNA (pseudouridine1915-N3)-methyltransferase</fullName>
    </alternativeName>
    <alternativeName>
        <fullName evidence="6">23S rRNA m3Psi1915 methyltransferase</fullName>
    </alternativeName>
    <alternativeName>
        <fullName evidence="6">rRNA (pseudouridine-N3-)-methyltransferase RlmH</fullName>
    </alternativeName>
</protein>
<dbReference type="Pfam" id="PF02590">
    <property type="entry name" value="SPOUT_MTase"/>
    <property type="match status" value="1"/>
</dbReference>
<dbReference type="NCBIfam" id="TIGR00246">
    <property type="entry name" value="tRNA_RlmH_YbeA"/>
    <property type="match status" value="1"/>
</dbReference>
<dbReference type="AlphaFoldDB" id="A0A9D1H2B3"/>
<keyword evidence="1 6" id="KW-0698">rRNA processing</keyword>
<gene>
    <name evidence="6 7" type="primary">rlmH</name>
    <name evidence="7" type="ORF">IAA60_02595</name>
</gene>
<dbReference type="NCBIfam" id="NF000985">
    <property type="entry name" value="PRK00103.1-3"/>
    <property type="match status" value="1"/>
</dbReference>
<reference evidence="7" key="2">
    <citation type="journal article" date="2021" name="PeerJ">
        <title>Extensive microbial diversity within the chicken gut microbiome revealed by metagenomics and culture.</title>
        <authorList>
            <person name="Gilroy R."/>
            <person name="Ravi A."/>
            <person name="Getino M."/>
            <person name="Pursley I."/>
            <person name="Horton D.L."/>
            <person name="Alikhan N.F."/>
            <person name="Baker D."/>
            <person name="Gharbi K."/>
            <person name="Hall N."/>
            <person name="Watson M."/>
            <person name="Adriaenssens E.M."/>
            <person name="Foster-Nyarko E."/>
            <person name="Jarju S."/>
            <person name="Secka A."/>
            <person name="Antonio M."/>
            <person name="Oren A."/>
            <person name="Chaudhuri R.R."/>
            <person name="La Ragione R."/>
            <person name="Hildebrand F."/>
            <person name="Pallen M.J."/>
        </authorList>
    </citation>
    <scope>NUCLEOTIDE SEQUENCE</scope>
    <source>
        <strain evidence="7">CHK181-108</strain>
    </source>
</reference>
<evidence type="ECO:0000256" key="3">
    <source>
        <dbReference type="ARBA" id="ARBA00022679"/>
    </source>
</evidence>
<evidence type="ECO:0000256" key="6">
    <source>
        <dbReference type="HAMAP-Rule" id="MF_00658"/>
    </source>
</evidence>
<evidence type="ECO:0000256" key="2">
    <source>
        <dbReference type="ARBA" id="ARBA00022603"/>
    </source>
</evidence>
<keyword evidence="3 6" id="KW-0808">Transferase</keyword>
<feature type="binding site" evidence="6">
    <location>
        <begin position="126"/>
        <end position="131"/>
    </location>
    <ligand>
        <name>S-adenosyl-L-methionine</name>
        <dbReference type="ChEBI" id="CHEBI:59789"/>
    </ligand>
</feature>
<dbReference type="PANTHER" id="PTHR33603:SF1">
    <property type="entry name" value="RIBOSOMAL RNA LARGE SUBUNIT METHYLTRANSFERASE H"/>
    <property type="match status" value="1"/>
</dbReference>